<keyword evidence="1" id="KW-0812">Transmembrane</keyword>
<organism evidence="3 4">
    <name type="scientific">Protaetiibacter mangrovi</name>
    <dbReference type="NCBI Taxonomy" id="2970926"/>
    <lineage>
        <taxon>Bacteria</taxon>
        <taxon>Bacillati</taxon>
        <taxon>Actinomycetota</taxon>
        <taxon>Actinomycetes</taxon>
        <taxon>Micrococcales</taxon>
        <taxon>Microbacteriaceae</taxon>
        <taxon>Protaetiibacter</taxon>
    </lineage>
</organism>
<keyword evidence="3" id="KW-0808">Transferase</keyword>
<dbReference type="EMBL" id="JANTHX010000005">
    <property type="protein sequence ID" value="MCS0498900.1"/>
    <property type="molecule type" value="Genomic_DNA"/>
</dbReference>
<sequence length="337" mass="36332">MEPPARLVWIDVARGIAITLVVAHHSIQFLDGNGWSVGPLPAISALLATFRMPLFFLVSGVLASGIIARASFSALFWRRMALLIYIYALWCLIRYAWFLWVPWPFDPAVSPLGDLTTALILPWSGLWFVYGLALYMALAWLMRRLPWWVQLAAGFVVSGLFATGVLQIGAVYTWRSIGTYFVFFLLGSLASSRIRALAGRLTIPWALLVAGVFVVGCVVFALGPLHALVGYLVSFAGAAFGVALAVTLARWGPAARAVGYLGQRTLPIYVTHVLVVSLLAWVVPTDLVPAAIAVLLLIAISITASVLLGELLGRVGGVYSLPAPVGRFARTRSAPAT</sequence>
<feature type="transmembrane region" description="Helical" evidence="1">
    <location>
        <begin position="172"/>
        <end position="190"/>
    </location>
</feature>
<feature type="transmembrane region" description="Helical" evidence="1">
    <location>
        <begin position="42"/>
        <end position="68"/>
    </location>
</feature>
<proteinExistence type="predicted"/>
<keyword evidence="1" id="KW-1133">Transmembrane helix</keyword>
<feature type="transmembrane region" description="Helical" evidence="1">
    <location>
        <begin position="266"/>
        <end position="284"/>
    </location>
</feature>
<dbReference type="Proteomes" id="UP001205337">
    <property type="component" value="Unassembled WGS sequence"/>
</dbReference>
<dbReference type="PANTHER" id="PTHR37312:SF1">
    <property type="entry name" value="MEMBRANE-BOUND ACYLTRANSFERASE YKRP-RELATED"/>
    <property type="match status" value="1"/>
</dbReference>
<comment type="caution">
    <text evidence="3">The sequence shown here is derived from an EMBL/GenBank/DDBJ whole genome shotgun (WGS) entry which is preliminary data.</text>
</comment>
<feature type="transmembrane region" description="Helical" evidence="1">
    <location>
        <begin position="228"/>
        <end position="246"/>
    </location>
</feature>
<dbReference type="InterPro" id="IPR002656">
    <property type="entry name" value="Acyl_transf_3_dom"/>
</dbReference>
<gene>
    <name evidence="3" type="ORF">NUH29_04965</name>
</gene>
<dbReference type="PANTHER" id="PTHR37312">
    <property type="entry name" value="MEMBRANE-BOUND ACYLTRANSFERASE YKRP-RELATED"/>
    <property type="match status" value="1"/>
</dbReference>
<feature type="domain" description="Acyltransferase 3" evidence="2">
    <location>
        <begin position="8"/>
        <end position="308"/>
    </location>
</feature>
<dbReference type="Pfam" id="PF01757">
    <property type="entry name" value="Acyl_transf_3"/>
    <property type="match status" value="1"/>
</dbReference>
<evidence type="ECO:0000313" key="3">
    <source>
        <dbReference type="EMBL" id="MCS0498900.1"/>
    </source>
</evidence>
<feature type="transmembrane region" description="Helical" evidence="1">
    <location>
        <begin position="148"/>
        <end position="166"/>
    </location>
</feature>
<feature type="transmembrane region" description="Helical" evidence="1">
    <location>
        <begin position="290"/>
        <end position="312"/>
    </location>
</feature>
<feature type="transmembrane region" description="Helical" evidence="1">
    <location>
        <begin position="80"/>
        <end position="100"/>
    </location>
</feature>
<protein>
    <submittedName>
        <fullName evidence="3">Acyltransferase family protein</fullName>
    </submittedName>
</protein>
<evidence type="ECO:0000256" key="1">
    <source>
        <dbReference type="SAM" id="Phobius"/>
    </source>
</evidence>
<reference evidence="3 4" key="1">
    <citation type="submission" date="2022-08" db="EMBL/GenBank/DDBJ databases">
        <authorList>
            <person name="Li F."/>
        </authorList>
    </citation>
    <scope>NUCLEOTIDE SEQUENCE [LARGE SCALE GENOMIC DNA]</scope>
    <source>
        <strain evidence="3 4">10F1B-8-1</strain>
    </source>
</reference>
<dbReference type="GO" id="GO:0016746">
    <property type="term" value="F:acyltransferase activity"/>
    <property type="evidence" value="ECO:0007669"/>
    <property type="project" value="UniProtKB-KW"/>
</dbReference>
<feature type="transmembrane region" description="Helical" evidence="1">
    <location>
        <begin position="12"/>
        <end position="30"/>
    </location>
</feature>
<dbReference type="InterPro" id="IPR052734">
    <property type="entry name" value="Nod_factor_acetyltransferase"/>
</dbReference>
<keyword evidence="4" id="KW-1185">Reference proteome</keyword>
<keyword evidence="3" id="KW-0012">Acyltransferase</keyword>
<keyword evidence="1" id="KW-0472">Membrane</keyword>
<name>A0ABT1ZDX8_9MICO</name>
<dbReference type="RefSeq" id="WP_258797915.1">
    <property type="nucleotide sequence ID" value="NZ_JANTHX010000005.1"/>
</dbReference>
<accession>A0ABT1ZDX8</accession>
<evidence type="ECO:0000313" key="4">
    <source>
        <dbReference type="Proteomes" id="UP001205337"/>
    </source>
</evidence>
<feature type="transmembrane region" description="Helical" evidence="1">
    <location>
        <begin position="202"/>
        <end position="222"/>
    </location>
</feature>
<feature type="transmembrane region" description="Helical" evidence="1">
    <location>
        <begin position="120"/>
        <end position="141"/>
    </location>
</feature>
<evidence type="ECO:0000259" key="2">
    <source>
        <dbReference type="Pfam" id="PF01757"/>
    </source>
</evidence>